<comment type="similarity">
    <text evidence="6">Belongs to the sirtuin family. Class IV subfamily.</text>
</comment>
<feature type="non-terminal residue" evidence="9">
    <location>
        <position position="292"/>
    </location>
</feature>
<keyword evidence="5" id="KW-0520">NAD</keyword>
<evidence type="ECO:0000256" key="6">
    <source>
        <dbReference type="ARBA" id="ARBA00038170"/>
    </source>
</evidence>
<dbReference type="AlphaFoldDB" id="A0A815Q9J5"/>
<dbReference type="InterPro" id="IPR029035">
    <property type="entry name" value="DHS-like_NAD/FAD-binding_dom"/>
</dbReference>
<comment type="caution">
    <text evidence="9">The sequence shown here is derived from an EMBL/GenBank/DDBJ whole genome shotgun (WGS) entry which is preliminary data.</text>
</comment>
<dbReference type="SUPFAM" id="SSF52467">
    <property type="entry name" value="DHS-like NAD/FAD-binding domain"/>
    <property type="match status" value="1"/>
</dbReference>
<dbReference type="GO" id="GO:0005634">
    <property type="term" value="C:nucleus"/>
    <property type="evidence" value="ECO:0007669"/>
    <property type="project" value="TreeGrafter"/>
</dbReference>
<protein>
    <recommendedName>
        <fullName evidence="1">protein acetyllysine N-acetyltransferase</fullName>
        <ecNumber evidence="1">2.3.1.286</ecNumber>
    </recommendedName>
</protein>
<dbReference type="GO" id="GO:0070403">
    <property type="term" value="F:NAD+ binding"/>
    <property type="evidence" value="ECO:0007669"/>
    <property type="project" value="InterPro"/>
</dbReference>
<dbReference type="GO" id="GO:0003714">
    <property type="term" value="F:transcription corepressor activity"/>
    <property type="evidence" value="ECO:0007669"/>
    <property type="project" value="TreeGrafter"/>
</dbReference>
<proteinExistence type="inferred from homology"/>
<evidence type="ECO:0000313" key="10">
    <source>
        <dbReference type="EMBL" id="CAF4330101.1"/>
    </source>
</evidence>
<dbReference type="EMBL" id="CAJNOQ010019905">
    <property type="protein sequence ID" value="CAF1459379.1"/>
    <property type="molecule type" value="Genomic_DNA"/>
</dbReference>
<dbReference type="InterPro" id="IPR050134">
    <property type="entry name" value="NAD-dep_sirtuin_deacylases"/>
</dbReference>
<reference evidence="9" key="1">
    <citation type="submission" date="2021-02" db="EMBL/GenBank/DDBJ databases">
        <authorList>
            <person name="Nowell W R."/>
        </authorList>
    </citation>
    <scope>NUCLEOTIDE SEQUENCE</scope>
</reference>
<dbReference type="GO" id="GO:0017136">
    <property type="term" value="F:histone deacetylase activity, NAD-dependent"/>
    <property type="evidence" value="ECO:0007669"/>
    <property type="project" value="TreeGrafter"/>
</dbReference>
<dbReference type="PANTHER" id="PTHR11085">
    <property type="entry name" value="NAD-DEPENDENT PROTEIN DEACYLASE SIRTUIN-5, MITOCHONDRIAL-RELATED"/>
    <property type="match status" value="1"/>
</dbReference>
<keyword evidence="3 7" id="KW-0479">Metal-binding</keyword>
<feature type="domain" description="Deacetylase sirtuin-type" evidence="8">
    <location>
        <begin position="1"/>
        <end position="213"/>
    </location>
</feature>
<accession>A0A815Q9J5</accession>
<dbReference type="InterPro" id="IPR026590">
    <property type="entry name" value="Ssirtuin_cat_dom"/>
</dbReference>
<evidence type="ECO:0000256" key="7">
    <source>
        <dbReference type="PROSITE-ProRule" id="PRU00236"/>
    </source>
</evidence>
<dbReference type="Proteomes" id="UP000663829">
    <property type="component" value="Unassembled WGS sequence"/>
</dbReference>
<evidence type="ECO:0000259" key="8">
    <source>
        <dbReference type="PROSITE" id="PS50305"/>
    </source>
</evidence>
<dbReference type="PANTHER" id="PTHR11085:SF12">
    <property type="entry name" value="NAD-DEPENDENT PROTEIN DEACYLASE SIRTUIN-6"/>
    <property type="match status" value="1"/>
</dbReference>
<dbReference type="Gene3D" id="2.20.28.200">
    <property type="match status" value="1"/>
</dbReference>
<keyword evidence="4 7" id="KW-0862">Zinc</keyword>
<evidence type="ECO:0000313" key="9">
    <source>
        <dbReference type="EMBL" id="CAF1459379.1"/>
    </source>
</evidence>
<keyword evidence="11" id="KW-1185">Reference proteome</keyword>
<dbReference type="InterPro" id="IPR003000">
    <property type="entry name" value="Sirtuin"/>
</dbReference>
<gene>
    <name evidence="9" type="ORF">GPM918_LOCUS35023</name>
    <name evidence="10" type="ORF">SRO942_LOCUS35737</name>
</gene>
<dbReference type="PROSITE" id="PS50305">
    <property type="entry name" value="SIRTUIN"/>
    <property type="match status" value="1"/>
</dbReference>
<evidence type="ECO:0000256" key="1">
    <source>
        <dbReference type="ARBA" id="ARBA00012928"/>
    </source>
</evidence>
<organism evidence="9 11">
    <name type="scientific">Didymodactylos carnosus</name>
    <dbReference type="NCBI Taxonomy" id="1234261"/>
    <lineage>
        <taxon>Eukaryota</taxon>
        <taxon>Metazoa</taxon>
        <taxon>Spiralia</taxon>
        <taxon>Gnathifera</taxon>
        <taxon>Rotifera</taxon>
        <taxon>Eurotatoria</taxon>
        <taxon>Bdelloidea</taxon>
        <taxon>Philodinida</taxon>
        <taxon>Philodinidae</taxon>
        <taxon>Didymodactylos</taxon>
    </lineage>
</organism>
<evidence type="ECO:0000313" key="11">
    <source>
        <dbReference type="Proteomes" id="UP000663829"/>
    </source>
</evidence>
<dbReference type="Gene3D" id="3.40.50.1220">
    <property type="entry name" value="TPP-binding domain"/>
    <property type="match status" value="1"/>
</dbReference>
<feature type="binding site" evidence="7">
    <location>
        <position position="118"/>
    </location>
    <ligand>
        <name>Zn(2+)</name>
        <dbReference type="ChEBI" id="CHEBI:29105"/>
    </ligand>
</feature>
<evidence type="ECO:0000256" key="3">
    <source>
        <dbReference type="ARBA" id="ARBA00022723"/>
    </source>
</evidence>
<feature type="binding site" evidence="7">
    <location>
        <position position="113"/>
    </location>
    <ligand>
        <name>Zn(2+)</name>
        <dbReference type="ChEBI" id="CHEBI:29105"/>
    </ligand>
</feature>
<name>A0A815Q9J5_9BILA</name>
<keyword evidence="2" id="KW-0808">Transferase</keyword>
<dbReference type="GO" id="GO:0000122">
    <property type="term" value="P:negative regulation of transcription by RNA polymerase II"/>
    <property type="evidence" value="ECO:0007669"/>
    <property type="project" value="TreeGrafter"/>
</dbReference>
<dbReference type="GO" id="GO:0046872">
    <property type="term" value="F:metal ion binding"/>
    <property type="evidence" value="ECO:0007669"/>
    <property type="project" value="UniProtKB-KW"/>
</dbReference>
<evidence type="ECO:0000256" key="2">
    <source>
        <dbReference type="ARBA" id="ARBA00022679"/>
    </source>
</evidence>
<sequence length="292" mass="33082">ISTSAGINDFRGPNGVWTARAKGIAPPVSTVRNPEPTLTHMAFVELMKVGYLKFLVSQNCDGLHLKSGITTDKIAELHGNCYCEACAKCGRVYYREKRVPYYEHHTWLTGNKCETTGCNGRLRCTTVAFTQSMPDICLDLAIKQSNMCDLSLCMGTSMRVAPACKLPTMGLKSGGTMVIVNLQKTPYDDHCALRIYARCDEVLAMVMKELNVEIPPYKDLKLASDSNWMKEFEKNWPFRRTTTKVPTPLTRMALRKMKGSKRPHTDTTKLNKENLKLYETRRQLEIKSKKWI</sequence>
<dbReference type="Pfam" id="PF02146">
    <property type="entry name" value="SIR2"/>
    <property type="match status" value="1"/>
</dbReference>
<dbReference type="EMBL" id="CAJOBC010085361">
    <property type="protein sequence ID" value="CAF4330101.1"/>
    <property type="molecule type" value="Genomic_DNA"/>
</dbReference>
<feature type="active site" description="Proton acceptor" evidence="7">
    <location>
        <position position="78"/>
    </location>
</feature>
<feature type="binding site" evidence="7">
    <location>
        <position position="89"/>
    </location>
    <ligand>
        <name>Zn(2+)</name>
        <dbReference type="ChEBI" id="CHEBI:29105"/>
    </ligand>
</feature>
<feature type="binding site" evidence="7">
    <location>
        <position position="86"/>
    </location>
    <ligand>
        <name>Zn(2+)</name>
        <dbReference type="ChEBI" id="CHEBI:29105"/>
    </ligand>
</feature>
<dbReference type="Proteomes" id="UP000681722">
    <property type="component" value="Unassembled WGS sequence"/>
</dbReference>
<evidence type="ECO:0000256" key="5">
    <source>
        <dbReference type="ARBA" id="ARBA00023027"/>
    </source>
</evidence>
<dbReference type="EC" id="2.3.1.286" evidence="1"/>
<dbReference type="OrthoDB" id="2919105at2759"/>
<evidence type="ECO:0000256" key="4">
    <source>
        <dbReference type="ARBA" id="ARBA00022833"/>
    </source>
</evidence>